<dbReference type="GO" id="GO:0016780">
    <property type="term" value="F:phosphotransferase activity, for other substituted phosphate groups"/>
    <property type="evidence" value="ECO:0007669"/>
    <property type="project" value="TreeGrafter"/>
</dbReference>
<evidence type="ECO:0000313" key="9">
    <source>
        <dbReference type="EMBL" id="OAN46049.1"/>
    </source>
</evidence>
<name>A0A178MBB8_9CHLR</name>
<feature type="domain" description="Bacterial sugar transferase" evidence="8">
    <location>
        <begin position="54"/>
        <end position="241"/>
    </location>
</feature>
<evidence type="ECO:0000256" key="5">
    <source>
        <dbReference type="ARBA" id="ARBA00022989"/>
    </source>
</evidence>
<comment type="subcellular location">
    <subcellularLocation>
        <location evidence="1">Membrane</location>
        <topology evidence="1">Multi-pass membrane protein</topology>
    </subcellularLocation>
</comment>
<feature type="transmembrane region" description="Helical" evidence="7">
    <location>
        <begin position="56"/>
        <end position="80"/>
    </location>
</feature>
<dbReference type="NCBIfam" id="TIGR03025">
    <property type="entry name" value="EPS_sugtrans"/>
    <property type="match status" value="1"/>
</dbReference>
<reference evidence="9 10" key="1">
    <citation type="submission" date="2016-04" db="EMBL/GenBank/DDBJ databases">
        <title>Chloroflexus islandicus sp. nov., a thermophilic filamentous anoxygenic phototrophic bacterium from geyser Strokkur (Iceland).</title>
        <authorList>
            <person name="Gaisin V.A."/>
            <person name="Kalashnikov A.M."/>
            <person name="Sukhacheva M.V."/>
            <person name="Grouzdev D.S."/>
            <person name="Ivanov T.M."/>
            <person name="Kuznetsov B."/>
            <person name="Gorlenko V.M."/>
        </authorList>
    </citation>
    <scope>NUCLEOTIDE SEQUENCE [LARGE SCALE GENOMIC DNA]</scope>
    <source>
        <strain evidence="10">isl-2</strain>
    </source>
</reference>
<evidence type="ECO:0000256" key="1">
    <source>
        <dbReference type="ARBA" id="ARBA00004141"/>
    </source>
</evidence>
<evidence type="ECO:0000259" key="8">
    <source>
        <dbReference type="Pfam" id="PF02397"/>
    </source>
</evidence>
<dbReference type="InterPro" id="IPR003362">
    <property type="entry name" value="Bact_transf"/>
</dbReference>
<protein>
    <submittedName>
        <fullName evidence="9">Glycosyl transferase</fullName>
    </submittedName>
</protein>
<evidence type="ECO:0000313" key="10">
    <source>
        <dbReference type="Proteomes" id="UP000078287"/>
    </source>
</evidence>
<accession>A0A178MBB8</accession>
<dbReference type="Pfam" id="PF02397">
    <property type="entry name" value="Bac_transf"/>
    <property type="match status" value="1"/>
</dbReference>
<evidence type="ECO:0000256" key="6">
    <source>
        <dbReference type="ARBA" id="ARBA00023136"/>
    </source>
</evidence>
<dbReference type="GO" id="GO:0016020">
    <property type="term" value="C:membrane"/>
    <property type="evidence" value="ECO:0007669"/>
    <property type="project" value="UniProtKB-SubCell"/>
</dbReference>
<dbReference type="PANTHER" id="PTHR30576">
    <property type="entry name" value="COLANIC BIOSYNTHESIS UDP-GLUCOSE LIPID CARRIER TRANSFERASE"/>
    <property type="match status" value="1"/>
</dbReference>
<evidence type="ECO:0000256" key="3">
    <source>
        <dbReference type="ARBA" id="ARBA00022679"/>
    </source>
</evidence>
<evidence type="ECO:0000256" key="2">
    <source>
        <dbReference type="ARBA" id="ARBA00006464"/>
    </source>
</evidence>
<dbReference type="OrthoDB" id="9795351at2"/>
<evidence type="ECO:0000256" key="7">
    <source>
        <dbReference type="SAM" id="Phobius"/>
    </source>
</evidence>
<organism evidence="9 10">
    <name type="scientific">Chloroflexus islandicus</name>
    <dbReference type="NCBI Taxonomy" id="1707952"/>
    <lineage>
        <taxon>Bacteria</taxon>
        <taxon>Bacillati</taxon>
        <taxon>Chloroflexota</taxon>
        <taxon>Chloroflexia</taxon>
        <taxon>Chloroflexales</taxon>
        <taxon>Chloroflexineae</taxon>
        <taxon>Chloroflexaceae</taxon>
        <taxon>Chloroflexus</taxon>
    </lineage>
</organism>
<dbReference type="Proteomes" id="UP000078287">
    <property type="component" value="Unassembled WGS sequence"/>
</dbReference>
<evidence type="ECO:0000256" key="4">
    <source>
        <dbReference type="ARBA" id="ARBA00022692"/>
    </source>
</evidence>
<keyword evidence="4 7" id="KW-0812">Transmembrane</keyword>
<keyword evidence="5 7" id="KW-1133">Transmembrane helix</keyword>
<comment type="caution">
    <text evidence="9">The sequence shown here is derived from an EMBL/GenBank/DDBJ whole genome shotgun (WGS) entry which is preliminary data.</text>
</comment>
<keyword evidence="6 7" id="KW-0472">Membrane</keyword>
<dbReference type="PANTHER" id="PTHR30576:SF10">
    <property type="entry name" value="SLL5057 PROTEIN"/>
    <property type="match status" value="1"/>
</dbReference>
<proteinExistence type="inferred from homology"/>
<keyword evidence="10" id="KW-1185">Reference proteome</keyword>
<dbReference type="InterPro" id="IPR017475">
    <property type="entry name" value="EPS_sugar_tfrase"/>
</dbReference>
<sequence length="247" mass="28443">MSAMKPIPTSYDAKSQRMLEIFAQRRFQRNRANQRLRFTLSLWVIRTKLLTRLKRVLDITVASIAIVLTAPIMLITAILIKLESPGPVIFKQVRVGKDGEHFYCYKFRSMYVDAEQRLRELQAQNEADGPVFKMKRDPRVTRVGRVIRKLSIDELPQLFNVLQGDMSLVGPRPALPSEVAKYTYEQLGRLHAIPGITGLQQVSGRSDLDFKRWVELDLQYIAEQSIWKDFEILLRTIPAVLLGRGAY</sequence>
<keyword evidence="3 9" id="KW-0808">Transferase</keyword>
<dbReference type="EMBL" id="LWQS01000049">
    <property type="protein sequence ID" value="OAN46049.1"/>
    <property type="molecule type" value="Genomic_DNA"/>
</dbReference>
<dbReference type="AlphaFoldDB" id="A0A178MBB8"/>
<comment type="similarity">
    <text evidence="2">Belongs to the bacterial sugar transferase family.</text>
</comment>
<dbReference type="STRING" id="1707952.A6A03_01980"/>
<gene>
    <name evidence="9" type="ORF">A6A03_01980</name>
</gene>